<proteinExistence type="inferred from homology"/>
<keyword evidence="10" id="KW-1185">Reference proteome</keyword>
<dbReference type="GO" id="GO:0004550">
    <property type="term" value="F:nucleoside diphosphate kinase activity"/>
    <property type="evidence" value="ECO:0007669"/>
    <property type="project" value="UniProtKB-EC"/>
</dbReference>
<sequence length="85" mass="9364">MSLRSLLLVLATATPVVRLSDDSCSKDSCPPTMSVNERTFICVKPDGVQRNLVGKIIARFEERGYKLVALKMMSASKAHLEVRPS</sequence>
<dbReference type="Pfam" id="PF00334">
    <property type="entry name" value="NDK"/>
    <property type="match status" value="1"/>
</dbReference>
<evidence type="ECO:0000256" key="4">
    <source>
        <dbReference type="ARBA" id="ARBA00022679"/>
    </source>
</evidence>
<dbReference type="AlphaFoldDB" id="A0A3P7QQ13"/>
<evidence type="ECO:0000259" key="8">
    <source>
        <dbReference type="Pfam" id="PF00334"/>
    </source>
</evidence>
<dbReference type="PROSITE" id="PS51374">
    <property type="entry name" value="NDPK_LIKE"/>
    <property type="match status" value="1"/>
</dbReference>
<protein>
    <recommendedName>
        <fullName evidence="3">nucleoside-diphosphate kinase</fullName>
        <ecNumber evidence="3">2.7.4.6</ecNumber>
    </recommendedName>
</protein>
<dbReference type="InterPro" id="IPR034907">
    <property type="entry name" value="NDK-like_dom"/>
</dbReference>
<comment type="caution">
    <text evidence="6">Lacks conserved residue(s) required for the propagation of feature annotation.</text>
</comment>
<accession>A0A3P7QQ13</accession>
<name>A0A3P7QQ13_CYLGO</name>
<dbReference type="Proteomes" id="UP000271889">
    <property type="component" value="Unassembled WGS sequence"/>
</dbReference>
<keyword evidence="5" id="KW-0418">Kinase</keyword>
<keyword evidence="4" id="KW-0808">Transferase</keyword>
<evidence type="ECO:0000256" key="3">
    <source>
        <dbReference type="ARBA" id="ARBA00012966"/>
    </source>
</evidence>
<dbReference type="EMBL" id="UYRV01120090">
    <property type="protein sequence ID" value="VDN32089.1"/>
    <property type="molecule type" value="Genomic_DNA"/>
</dbReference>
<evidence type="ECO:0000256" key="2">
    <source>
        <dbReference type="ARBA" id="ARBA00008142"/>
    </source>
</evidence>
<evidence type="ECO:0000256" key="5">
    <source>
        <dbReference type="ARBA" id="ARBA00022777"/>
    </source>
</evidence>
<dbReference type="Gene3D" id="3.30.70.141">
    <property type="entry name" value="Nucleoside diphosphate kinase-like domain"/>
    <property type="match status" value="1"/>
</dbReference>
<evidence type="ECO:0000256" key="1">
    <source>
        <dbReference type="ARBA" id="ARBA00001946"/>
    </source>
</evidence>
<comment type="similarity">
    <text evidence="2 6">Belongs to the NDK family.</text>
</comment>
<feature type="signal peptide" evidence="7">
    <location>
        <begin position="1"/>
        <end position="19"/>
    </location>
</feature>
<comment type="cofactor">
    <cofactor evidence="1">
        <name>Mg(2+)</name>
        <dbReference type="ChEBI" id="CHEBI:18420"/>
    </cofactor>
</comment>
<dbReference type="OrthoDB" id="2162449at2759"/>
<evidence type="ECO:0000313" key="9">
    <source>
        <dbReference type="EMBL" id="VDN32089.1"/>
    </source>
</evidence>
<reference evidence="9 10" key="1">
    <citation type="submission" date="2018-11" db="EMBL/GenBank/DDBJ databases">
        <authorList>
            <consortium name="Pathogen Informatics"/>
        </authorList>
    </citation>
    <scope>NUCLEOTIDE SEQUENCE [LARGE SCALE GENOMIC DNA]</scope>
</reference>
<dbReference type="SUPFAM" id="SSF54919">
    <property type="entry name" value="Nucleoside diphosphate kinase, NDK"/>
    <property type="match status" value="1"/>
</dbReference>
<evidence type="ECO:0000313" key="10">
    <source>
        <dbReference type="Proteomes" id="UP000271889"/>
    </source>
</evidence>
<feature type="domain" description="Nucleoside diphosphate kinase-like" evidence="8">
    <location>
        <begin position="37"/>
        <end position="81"/>
    </location>
</feature>
<evidence type="ECO:0000256" key="7">
    <source>
        <dbReference type="SAM" id="SignalP"/>
    </source>
</evidence>
<keyword evidence="7" id="KW-0732">Signal</keyword>
<dbReference type="EC" id="2.7.4.6" evidence="3"/>
<feature type="chain" id="PRO_5018338713" description="nucleoside-diphosphate kinase" evidence="7">
    <location>
        <begin position="20"/>
        <end position="85"/>
    </location>
</feature>
<evidence type="ECO:0000256" key="6">
    <source>
        <dbReference type="PROSITE-ProRule" id="PRU00706"/>
    </source>
</evidence>
<dbReference type="InterPro" id="IPR036850">
    <property type="entry name" value="NDK-like_dom_sf"/>
</dbReference>
<dbReference type="PANTHER" id="PTHR11349">
    <property type="entry name" value="NUCLEOSIDE DIPHOSPHATE KINASE"/>
    <property type="match status" value="1"/>
</dbReference>
<organism evidence="9 10">
    <name type="scientific">Cylicostephanus goldi</name>
    <name type="common">Nematode worm</name>
    <dbReference type="NCBI Taxonomy" id="71465"/>
    <lineage>
        <taxon>Eukaryota</taxon>
        <taxon>Metazoa</taxon>
        <taxon>Ecdysozoa</taxon>
        <taxon>Nematoda</taxon>
        <taxon>Chromadorea</taxon>
        <taxon>Rhabditida</taxon>
        <taxon>Rhabditina</taxon>
        <taxon>Rhabditomorpha</taxon>
        <taxon>Strongyloidea</taxon>
        <taxon>Strongylidae</taxon>
        <taxon>Cylicostephanus</taxon>
    </lineage>
</organism>
<gene>
    <name evidence="9" type="ORF">CGOC_LOCUS12021</name>
</gene>